<dbReference type="VEuPathDB" id="TriTrypDB:LmjF.35.0280"/>
<gene>
    <name evidence="1" type="ORF">LMJF_35_0280</name>
</gene>
<dbReference type="VEuPathDB" id="TriTrypDB:LMJFC_350008200"/>
<protein>
    <submittedName>
        <fullName evidence="1">Uncharacterized protein</fullName>
    </submittedName>
</protein>
<evidence type="ECO:0000313" key="2">
    <source>
        <dbReference type="Proteomes" id="UP000000542"/>
    </source>
</evidence>
<evidence type="ECO:0000313" key="1">
    <source>
        <dbReference type="EMBL" id="CBZ12658.1"/>
    </source>
</evidence>
<dbReference type="InParanoid" id="E9AEK5"/>
<dbReference type="EMBL" id="FR796431">
    <property type="protein sequence ID" value="CBZ12658.1"/>
    <property type="molecule type" value="Genomic_DNA"/>
</dbReference>
<keyword evidence="2" id="KW-1185">Reference proteome</keyword>
<reference evidence="1 2" key="1">
    <citation type="journal article" date="2005" name="Science">
        <title>The genome of the kinetoplastid parasite, Leishmania major.</title>
        <authorList>
            <person name="Ivens A.C."/>
            <person name="Peacock C.S."/>
            <person name="Worthey E.A."/>
            <person name="Murphy L."/>
            <person name="Aggarwal G."/>
            <person name="Berriman M."/>
            <person name="Sisk E."/>
            <person name="Rajandream M.A."/>
            <person name="Adlem E."/>
            <person name="Aert R."/>
            <person name="Anupama A."/>
            <person name="Apostolou Z."/>
            <person name="Attipoe P."/>
            <person name="Bason N."/>
            <person name="Bauser C."/>
            <person name="Beck A."/>
            <person name="Beverley S.M."/>
            <person name="Bianchettin G."/>
            <person name="Borzym K."/>
            <person name="Bothe G."/>
            <person name="Bruschi C.V."/>
            <person name="Collins M."/>
            <person name="Cadag E."/>
            <person name="Ciarloni L."/>
            <person name="Clayton C."/>
            <person name="Coulson R.M."/>
            <person name="Cronin A."/>
            <person name="Cruz A.K."/>
            <person name="Davies R.M."/>
            <person name="De Gaudenzi J."/>
            <person name="Dobson D.E."/>
            <person name="Duesterhoeft A."/>
            <person name="Fazelina G."/>
            <person name="Fosker N."/>
            <person name="Frasch A.C."/>
            <person name="Fraser A."/>
            <person name="Fuchs M."/>
            <person name="Gabel C."/>
            <person name="Goble A."/>
            <person name="Goffeau A."/>
            <person name="Harris D."/>
            <person name="Hertz-Fowler C."/>
            <person name="Hilbert H."/>
            <person name="Horn D."/>
            <person name="Huang Y."/>
            <person name="Klages S."/>
            <person name="Knights A."/>
            <person name="Kube M."/>
            <person name="Larke N."/>
            <person name="Litvin L."/>
            <person name="Lord A."/>
            <person name="Louie T."/>
            <person name="Marra M."/>
            <person name="Masuy D."/>
            <person name="Matthews K."/>
            <person name="Michaeli S."/>
            <person name="Mottram J.C."/>
            <person name="Muller-Auer S."/>
            <person name="Munden H."/>
            <person name="Nelson S."/>
            <person name="Norbertczak H."/>
            <person name="Oliver K."/>
            <person name="O'neil S."/>
            <person name="Pentony M."/>
            <person name="Pohl T.M."/>
            <person name="Price C."/>
            <person name="Purnelle B."/>
            <person name="Quail M.A."/>
            <person name="Rabbinowitsch E."/>
            <person name="Reinhardt R."/>
            <person name="Rieger M."/>
            <person name="Rinta J."/>
            <person name="Robben J."/>
            <person name="Robertson L."/>
            <person name="Ruiz J.C."/>
            <person name="Rutter S."/>
            <person name="Saunders D."/>
            <person name="Schafer M."/>
            <person name="Schein J."/>
            <person name="Schwartz D.C."/>
            <person name="Seeger K."/>
            <person name="Seyler A."/>
            <person name="Sharp S."/>
            <person name="Shin H."/>
            <person name="Sivam D."/>
            <person name="Squares R."/>
            <person name="Squares S."/>
            <person name="Tosato V."/>
            <person name="Vogt C."/>
            <person name="Volckaert G."/>
            <person name="Wambutt R."/>
            <person name="Warren T."/>
            <person name="Wedler H."/>
            <person name="Woodward J."/>
            <person name="Zhou S."/>
            <person name="Zimmermann W."/>
            <person name="Smith D.F."/>
            <person name="Blackwell J.M."/>
            <person name="Stuart K.D."/>
            <person name="Barrell B."/>
            <person name="Myler P.J."/>
        </authorList>
    </citation>
    <scope>NUCLEOTIDE SEQUENCE [LARGE SCALE GENOMIC DNA]</scope>
    <source>
        <strain evidence="2">MHOM/IL/81/Friedlin</strain>
    </source>
</reference>
<dbReference type="OMA" id="KVFQHAV"/>
<reference evidence="1 2" key="2">
    <citation type="journal article" date="2011" name="Genome Res.">
        <title>Chromosome and gene copy number variation allow major structural change between species and strains of Leishmania.</title>
        <authorList>
            <person name="Rogers M.B."/>
            <person name="Hilley J.D."/>
            <person name="Dickens N.J."/>
            <person name="Wilkes J."/>
            <person name="Bates P.A."/>
            <person name="Depledge D.P."/>
            <person name="Harris D."/>
            <person name="Her Y."/>
            <person name="Herzyk P."/>
            <person name="Imamura H."/>
            <person name="Otto T.D."/>
            <person name="Sanders M."/>
            <person name="Seeger K."/>
            <person name="Dujardin J.C."/>
            <person name="Berriman M."/>
            <person name="Smith D.F."/>
            <person name="Hertz-Fowler C."/>
            <person name="Mottram J.C."/>
        </authorList>
    </citation>
    <scope>NUCLEOTIDE SEQUENCE [LARGE SCALE GENOMIC DNA]</scope>
    <source>
        <strain evidence="2">MHOM/IL/81/Friedlin</strain>
    </source>
</reference>
<dbReference type="GeneID" id="12982210"/>
<dbReference type="VEuPathDB" id="TriTrypDB:LMJLV39_350007900"/>
<proteinExistence type="predicted"/>
<name>E9AEK5_LEIMA</name>
<dbReference type="VEuPathDB" id="TriTrypDB:LMJSD75_350008000"/>
<sequence length="99" mass="10801">MKDETELNALLQGSTNTSDFNERLVVPHFAYTESGASCDKFAAAFKWLIQMNVSLPVIYLAARSDPITGESRTKAQCQVLIDAHPSIVYVETLAGGHLS</sequence>
<dbReference type="Proteomes" id="UP000000542">
    <property type="component" value="Chromosome 35"/>
</dbReference>
<accession>E9AEK5</accession>
<dbReference type="RefSeq" id="XP_003722425.1">
    <property type="nucleotide sequence ID" value="XM_003722377.1"/>
</dbReference>
<organism evidence="1 2">
    <name type="scientific">Leishmania major</name>
    <dbReference type="NCBI Taxonomy" id="5664"/>
    <lineage>
        <taxon>Eukaryota</taxon>
        <taxon>Discoba</taxon>
        <taxon>Euglenozoa</taxon>
        <taxon>Kinetoplastea</taxon>
        <taxon>Metakinetoplastina</taxon>
        <taxon>Trypanosomatida</taxon>
        <taxon>Trypanosomatidae</taxon>
        <taxon>Leishmaniinae</taxon>
        <taxon>Leishmania</taxon>
    </lineage>
</organism>
<dbReference type="AlphaFoldDB" id="E9AEK5"/>
<dbReference type="KEGG" id="lma:LMJF_35_0280"/>
<dbReference type="HOGENOM" id="CLU_2325245_0_0_1"/>